<evidence type="ECO:0000256" key="7">
    <source>
        <dbReference type="SAM" id="MobiDB-lite"/>
    </source>
</evidence>
<reference evidence="8 9" key="1">
    <citation type="submission" date="2024-03" db="EMBL/GenBank/DDBJ databases">
        <title>Adaptation during the transition from Ophiocordyceps entomopathogen to insect associate is accompanied by gene loss and intensified selection.</title>
        <authorList>
            <person name="Ward C.M."/>
            <person name="Onetto C.A."/>
            <person name="Borneman A.R."/>
        </authorList>
    </citation>
    <scope>NUCLEOTIDE SEQUENCE [LARGE SCALE GENOMIC DNA]</scope>
    <source>
        <strain evidence="8">AWRI1</strain>
        <tissue evidence="8">Single Adult Female</tissue>
    </source>
</reference>
<dbReference type="PANTHER" id="PTHR21711:SF0">
    <property type="entry name" value="MITOCHONDRIAL INNER MEMBRANE PROTEASE ATP23 HOMOLOG"/>
    <property type="match status" value="1"/>
</dbReference>
<feature type="region of interest" description="Disordered" evidence="7">
    <location>
        <begin position="1"/>
        <end position="26"/>
    </location>
</feature>
<dbReference type="GO" id="GO:0004222">
    <property type="term" value="F:metalloendopeptidase activity"/>
    <property type="evidence" value="ECO:0007669"/>
    <property type="project" value="InterPro"/>
</dbReference>
<comment type="similarity">
    <text evidence="1 6">Belongs to the peptidase M76 family.</text>
</comment>
<organism evidence="8 9">
    <name type="scientific">Parthenolecanium corni</name>
    <dbReference type="NCBI Taxonomy" id="536013"/>
    <lineage>
        <taxon>Eukaryota</taxon>
        <taxon>Metazoa</taxon>
        <taxon>Ecdysozoa</taxon>
        <taxon>Arthropoda</taxon>
        <taxon>Hexapoda</taxon>
        <taxon>Insecta</taxon>
        <taxon>Pterygota</taxon>
        <taxon>Neoptera</taxon>
        <taxon>Paraneoptera</taxon>
        <taxon>Hemiptera</taxon>
        <taxon>Sternorrhyncha</taxon>
        <taxon>Coccoidea</taxon>
        <taxon>Coccidae</taxon>
        <taxon>Parthenolecanium</taxon>
    </lineage>
</organism>
<dbReference type="GO" id="GO:0034982">
    <property type="term" value="P:mitochondrial protein processing"/>
    <property type="evidence" value="ECO:0007669"/>
    <property type="project" value="TreeGrafter"/>
</dbReference>
<dbReference type="PANTHER" id="PTHR21711">
    <property type="entry name" value="MITOCHONDRIAL INNER MEMBRANE PROTEASE"/>
    <property type="match status" value="1"/>
</dbReference>
<evidence type="ECO:0000256" key="4">
    <source>
        <dbReference type="ARBA" id="ARBA00022801"/>
    </source>
</evidence>
<evidence type="ECO:0000256" key="2">
    <source>
        <dbReference type="ARBA" id="ARBA00022670"/>
    </source>
</evidence>
<dbReference type="Proteomes" id="UP001367676">
    <property type="component" value="Unassembled WGS sequence"/>
</dbReference>
<comment type="caution">
    <text evidence="8">The sequence shown here is derived from an EMBL/GenBank/DDBJ whole genome shotgun (WGS) entry which is preliminary data.</text>
</comment>
<evidence type="ECO:0000256" key="6">
    <source>
        <dbReference type="RuleBase" id="RU364057"/>
    </source>
</evidence>
<dbReference type="InterPro" id="IPR019165">
    <property type="entry name" value="Peptidase_M76_ATP23"/>
</dbReference>
<gene>
    <name evidence="8" type="ORF">V9T40_012936</name>
</gene>
<dbReference type="EMBL" id="JBBCAQ010000036">
    <property type="protein sequence ID" value="KAK7576650.1"/>
    <property type="molecule type" value="Genomic_DNA"/>
</dbReference>
<evidence type="ECO:0000256" key="1">
    <source>
        <dbReference type="ARBA" id="ARBA00009915"/>
    </source>
</evidence>
<keyword evidence="9" id="KW-1185">Reference proteome</keyword>
<evidence type="ECO:0000256" key="3">
    <source>
        <dbReference type="ARBA" id="ARBA00022723"/>
    </source>
</evidence>
<protein>
    <recommendedName>
        <fullName evidence="6">Mitochondrial inner membrane protease ATP23</fullName>
        <ecNumber evidence="6">3.4.24.-</ecNumber>
    </recommendedName>
</protein>
<dbReference type="Pfam" id="PF09768">
    <property type="entry name" value="Peptidase_M76"/>
    <property type="match status" value="1"/>
</dbReference>
<dbReference type="EC" id="3.4.24.-" evidence="6"/>
<dbReference type="GO" id="GO:0005739">
    <property type="term" value="C:mitochondrion"/>
    <property type="evidence" value="ECO:0007669"/>
    <property type="project" value="GOC"/>
</dbReference>
<keyword evidence="5 6" id="KW-0482">Metalloprotease</keyword>
<dbReference type="AlphaFoldDB" id="A0AAN9T8N1"/>
<proteinExistence type="inferred from homology"/>
<evidence type="ECO:0000313" key="8">
    <source>
        <dbReference type="EMBL" id="KAK7576650.1"/>
    </source>
</evidence>
<feature type="compositionally biased region" description="Basic and acidic residues" evidence="7">
    <location>
        <begin position="11"/>
        <end position="25"/>
    </location>
</feature>
<evidence type="ECO:0000313" key="9">
    <source>
        <dbReference type="Proteomes" id="UP001367676"/>
    </source>
</evidence>
<sequence>MAEPQGEPQSPEEKPKSSTGREKFETWGYDMYPERRKTDADFTIKDFFSWKSRNNIEQYKCEKTVVDVIKTSPLVRVMVSALKKAGCPVNFRRHIQCEHCEPIVTGGYDPVFNQIVICNNTSRSKGFVENVLVHELIHMFDYCTREMDFKNIDHLACSEIRAANMTYCSYPSAFWGEHIDRTKVRNQQQECVKRRASDSVYAVRNITREEADAAVEKVFHKCYNDTEPLGRRIRRSLNGSDLIYSEAYLLGYD</sequence>
<keyword evidence="2 6" id="KW-0645">Protease</keyword>
<dbReference type="GO" id="GO:0033615">
    <property type="term" value="P:mitochondrial proton-transporting ATP synthase complex assembly"/>
    <property type="evidence" value="ECO:0007669"/>
    <property type="project" value="TreeGrafter"/>
</dbReference>
<evidence type="ECO:0000256" key="5">
    <source>
        <dbReference type="ARBA" id="ARBA00023049"/>
    </source>
</evidence>
<keyword evidence="3 6" id="KW-0479">Metal-binding</keyword>
<accession>A0AAN9T8N1</accession>
<name>A0AAN9T8N1_9HEMI</name>
<dbReference type="GO" id="GO:0046872">
    <property type="term" value="F:metal ion binding"/>
    <property type="evidence" value="ECO:0007669"/>
    <property type="project" value="UniProtKB-KW"/>
</dbReference>
<keyword evidence="4 6" id="KW-0378">Hydrolase</keyword>